<dbReference type="Proteomes" id="UP000317178">
    <property type="component" value="Chromosome"/>
</dbReference>
<protein>
    <recommendedName>
        <fullName evidence="3">Heme oxygenase</fullName>
    </recommendedName>
</protein>
<accession>A0A518CLD9</accession>
<dbReference type="OrthoDB" id="114943at2"/>
<reference evidence="1 2" key="1">
    <citation type="submission" date="2019-02" db="EMBL/GenBank/DDBJ databases">
        <title>Deep-cultivation of Planctomycetes and their phenomic and genomic characterization uncovers novel biology.</title>
        <authorList>
            <person name="Wiegand S."/>
            <person name="Jogler M."/>
            <person name="Boedeker C."/>
            <person name="Pinto D."/>
            <person name="Vollmers J."/>
            <person name="Rivas-Marin E."/>
            <person name="Kohn T."/>
            <person name="Peeters S.H."/>
            <person name="Heuer A."/>
            <person name="Rast P."/>
            <person name="Oberbeckmann S."/>
            <person name="Bunk B."/>
            <person name="Jeske O."/>
            <person name="Meyerdierks A."/>
            <person name="Storesund J.E."/>
            <person name="Kallscheuer N."/>
            <person name="Luecker S."/>
            <person name="Lage O.M."/>
            <person name="Pohl T."/>
            <person name="Merkel B.J."/>
            <person name="Hornburger P."/>
            <person name="Mueller R.-W."/>
            <person name="Bruemmer F."/>
            <person name="Labrenz M."/>
            <person name="Spormann A.M."/>
            <person name="Op den Camp H."/>
            <person name="Overmann J."/>
            <person name="Amann R."/>
            <person name="Jetten M.S.M."/>
            <person name="Mascher T."/>
            <person name="Medema M.H."/>
            <person name="Devos D.P."/>
            <person name="Kaster A.-K."/>
            <person name="Ovreas L."/>
            <person name="Rohde M."/>
            <person name="Galperin M.Y."/>
            <person name="Jogler C."/>
        </authorList>
    </citation>
    <scope>NUCLEOTIDE SEQUENCE [LARGE SCALE GENOMIC DNA]</scope>
    <source>
        <strain evidence="1 2">Pla110</strain>
    </source>
</reference>
<sequence length="196" mass="21767">MPEPKSKPSQLHTELRQATRDLHQQLDQQIGQFGITKSAAGYARYLELMQTLFEWAEPCIQHVTSSVPELAFNPPLAQFIAQDRNQLDIPDGPLIPIDIITQYPSPQTAGAHWGTVYVLEGSSMGARFLLKAVRDHFPEDVPHHFLNTLTQDSQTRWPLFLESLANADVNSTETVEGAELLFQLAIDLAGSAPPTP</sequence>
<proteinExistence type="predicted"/>
<gene>
    <name evidence="1" type="ORF">Pla110_17590</name>
</gene>
<dbReference type="CDD" id="cd19166">
    <property type="entry name" value="HemeO-bac"/>
    <property type="match status" value="1"/>
</dbReference>
<dbReference type="EMBL" id="CP036281">
    <property type="protein sequence ID" value="QDU80037.1"/>
    <property type="molecule type" value="Genomic_DNA"/>
</dbReference>
<evidence type="ECO:0000313" key="1">
    <source>
        <dbReference type="EMBL" id="QDU80037.1"/>
    </source>
</evidence>
<dbReference type="InterPro" id="IPR016084">
    <property type="entry name" value="Haem_Oase-like_multi-hlx"/>
</dbReference>
<dbReference type="AlphaFoldDB" id="A0A518CLD9"/>
<evidence type="ECO:0000313" key="2">
    <source>
        <dbReference type="Proteomes" id="UP000317178"/>
    </source>
</evidence>
<name>A0A518CLD9_9PLAN</name>
<dbReference type="KEGG" id="plon:Pla110_17590"/>
<dbReference type="Gene3D" id="1.20.910.10">
    <property type="entry name" value="Heme oxygenase-like"/>
    <property type="match status" value="1"/>
</dbReference>
<keyword evidence="2" id="KW-1185">Reference proteome</keyword>
<evidence type="ECO:0008006" key="3">
    <source>
        <dbReference type="Google" id="ProtNLM"/>
    </source>
</evidence>
<dbReference type="SUPFAM" id="SSF48613">
    <property type="entry name" value="Heme oxygenase-like"/>
    <property type="match status" value="1"/>
</dbReference>
<dbReference type="RefSeq" id="WP_144995114.1">
    <property type="nucleotide sequence ID" value="NZ_CP036281.1"/>
</dbReference>
<organism evidence="1 2">
    <name type="scientific">Polystyrenella longa</name>
    <dbReference type="NCBI Taxonomy" id="2528007"/>
    <lineage>
        <taxon>Bacteria</taxon>
        <taxon>Pseudomonadati</taxon>
        <taxon>Planctomycetota</taxon>
        <taxon>Planctomycetia</taxon>
        <taxon>Planctomycetales</taxon>
        <taxon>Planctomycetaceae</taxon>
        <taxon>Polystyrenella</taxon>
    </lineage>
</organism>